<protein>
    <submittedName>
        <fullName evidence="1">Uncharacterized protein</fullName>
    </submittedName>
</protein>
<evidence type="ECO:0000313" key="1">
    <source>
        <dbReference type="EMBL" id="MFC4424868.1"/>
    </source>
</evidence>
<keyword evidence="2" id="KW-1185">Reference proteome</keyword>
<dbReference type="EMBL" id="JBHSEH010000004">
    <property type="protein sequence ID" value="MFC4424868.1"/>
    <property type="molecule type" value="Genomic_DNA"/>
</dbReference>
<accession>A0ABV8XJA5</accession>
<dbReference type="Proteomes" id="UP001595998">
    <property type="component" value="Unassembled WGS sequence"/>
</dbReference>
<evidence type="ECO:0000313" key="2">
    <source>
        <dbReference type="Proteomes" id="UP001595998"/>
    </source>
</evidence>
<name>A0ABV8XJA5_9DEIO</name>
<proteinExistence type="predicted"/>
<dbReference type="RefSeq" id="WP_380035519.1">
    <property type="nucleotide sequence ID" value="NZ_JBHSEH010000004.1"/>
</dbReference>
<organism evidence="1 2">
    <name type="scientific">Deinococcus navajonensis</name>
    <dbReference type="NCBI Taxonomy" id="309884"/>
    <lineage>
        <taxon>Bacteria</taxon>
        <taxon>Thermotogati</taxon>
        <taxon>Deinococcota</taxon>
        <taxon>Deinococci</taxon>
        <taxon>Deinococcales</taxon>
        <taxon>Deinococcaceae</taxon>
        <taxon>Deinococcus</taxon>
    </lineage>
</organism>
<gene>
    <name evidence="1" type="ORF">ACFOZ9_01500</name>
</gene>
<comment type="caution">
    <text evidence="1">The sequence shown here is derived from an EMBL/GenBank/DDBJ whole genome shotgun (WGS) entry which is preliminary data.</text>
</comment>
<sequence length="91" mass="10092">MIVASMASIHIREIFQELARRGAKDASPFDSEGEGFFVEIDFHDEQHTRIAMAHDAIDSEYANKVLSVETGFGTALMLFDEAGLLKSIELC</sequence>
<reference evidence="2" key="1">
    <citation type="journal article" date="2019" name="Int. J. Syst. Evol. Microbiol.">
        <title>The Global Catalogue of Microorganisms (GCM) 10K type strain sequencing project: providing services to taxonomists for standard genome sequencing and annotation.</title>
        <authorList>
            <consortium name="The Broad Institute Genomics Platform"/>
            <consortium name="The Broad Institute Genome Sequencing Center for Infectious Disease"/>
            <person name="Wu L."/>
            <person name="Ma J."/>
        </authorList>
    </citation>
    <scope>NUCLEOTIDE SEQUENCE [LARGE SCALE GENOMIC DNA]</scope>
    <source>
        <strain evidence="2">CCUG 56029</strain>
    </source>
</reference>